<name>A0A7S0ULX8_9CHLO</name>
<evidence type="ECO:0000313" key="2">
    <source>
        <dbReference type="EMBL" id="CAD8766338.1"/>
    </source>
</evidence>
<proteinExistence type="predicted"/>
<gene>
    <name evidence="2" type="ORF">PPAR00522_LOCUS2728</name>
</gene>
<sequence>MIRSNTNSHGKMSNFNKTQKLPQKHPLAVKKIELKTSSSSYLKKAPRKVSQGHDDLSDMDALQACLNLYEKLPKQSRYAQHKRAVLSKAIEILKVDKAKRTEAQVLDLERMMKTLFF</sequence>
<evidence type="ECO:0000256" key="1">
    <source>
        <dbReference type="SAM" id="MobiDB-lite"/>
    </source>
</evidence>
<reference evidence="2" key="1">
    <citation type="submission" date="2021-01" db="EMBL/GenBank/DDBJ databases">
        <authorList>
            <person name="Corre E."/>
            <person name="Pelletier E."/>
            <person name="Niang G."/>
            <person name="Scheremetjew M."/>
            <person name="Finn R."/>
            <person name="Kale V."/>
            <person name="Holt S."/>
            <person name="Cochrane G."/>
            <person name="Meng A."/>
            <person name="Brown T."/>
            <person name="Cohen L."/>
        </authorList>
    </citation>
    <scope>NUCLEOTIDE SEQUENCE</scope>
    <source>
        <strain evidence="2">SAG 63-3</strain>
    </source>
</reference>
<protein>
    <submittedName>
        <fullName evidence="2">Uncharacterized protein</fullName>
    </submittedName>
</protein>
<feature type="compositionally biased region" description="Polar residues" evidence="1">
    <location>
        <begin position="1"/>
        <end position="21"/>
    </location>
</feature>
<feature type="region of interest" description="Disordered" evidence="1">
    <location>
        <begin position="1"/>
        <end position="26"/>
    </location>
</feature>
<dbReference type="EMBL" id="HBFM01004782">
    <property type="protein sequence ID" value="CAD8766338.1"/>
    <property type="molecule type" value="Transcribed_RNA"/>
</dbReference>
<accession>A0A7S0ULX8</accession>
<organism evidence="2">
    <name type="scientific">Polytomella parva</name>
    <dbReference type="NCBI Taxonomy" id="51329"/>
    <lineage>
        <taxon>Eukaryota</taxon>
        <taxon>Viridiplantae</taxon>
        <taxon>Chlorophyta</taxon>
        <taxon>core chlorophytes</taxon>
        <taxon>Chlorophyceae</taxon>
        <taxon>CS clade</taxon>
        <taxon>Chlamydomonadales</taxon>
        <taxon>Chlamydomonadaceae</taxon>
        <taxon>Polytomella</taxon>
    </lineage>
</organism>
<dbReference type="AlphaFoldDB" id="A0A7S0ULX8"/>